<name>A0A2T7PK58_POMCA</name>
<organism evidence="2 3">
    <name type="scientific">Pomacea canaliculata</name>
    <name type="common">Golden apple snail</name>
    <dbReference type="NCBI Taxonomy" id="400727"/>
    <lineage>
        <taxon>Eukaryota</taxon>
        <taxon>Metazoa</taxon>
        <taxon>Spiralia</taxon>
        <taxon>Lophotrochozoa</taxon>
        <taxon>Mollusca</taxon>
        <taxon>Gastropoda</taxon>
        <taxon>Caenogastropoda</taxon>
        <taxon>Architaenioglossa</taxon>
        <taxon>Ampullarioidea</taxon>
        <taxon>Ampullariidae</taxon>
        <taxon>Pomacea</taxon>
    </lineage>
</organism>
<sequence length="295" mass="33485">MSVSQSKCLQDLLPVLCVLIVLAASQEHYLSYDNATRRLHFRCPLDSDLINNKLIVATFGRYNQRTTSGQVSRLANWYNNSATKYEHTGKVVLTTRQSGLKGYLTDVRCEDSLTYYCSYHFSESNWRISTRLDNFTFTFEGPSNVSMERPQNVHPCPGDKMEVTCRAFLGRQTNSIVWESRPPDGQFVLDTDSDINYSVMFLSERSVCNHDYITDQPFAAIRKRKSHENPVTYQEMGTIRAHNDYSQTPANNSKLTIESPISPTAASHLELHPSPIPFDDVVGDDWYAKASKTTA</sequence>
<feature type="signal peptide" evidence="1">
    <location>
        <begin position="1"/>
        <end position="25"/>
    </location>
</feature>
<evidence type="ECO:0000313" key="2">
    <source>
        <dbReference type="EMBL" id="PVD33819.1"/>
    </source>
</evidence>
<evidence type="ECO:0000256" key="1">
    <source>
        <dbReference type="SAM" id="SignalP"/>
    </source>
</evidence>
<dbReference type="EMBL" id="PZQS01000003">
    <property type="protein sequence ID" value="PVD33819.1"/>
    <property type="molecule type" value="Genomic_DNA"/>
</dbReference>
<comment type="caution">
    <text evidence="2">The sequence shown here is derived from an EMBL/GenBank/DDBJ whole genome shotgun (WGS) entry which is preliminary data.</text>
</comment>
<gene>
    <name evidence="2" type="ORF">C0Q70_05080</name>
</gene>
<evidence type="ECO:0008006" key="4">
    <source>
        <dbReference type="Google" id="ProtNLM"/>
    </source>
</evidence>
<evidence type="ECO:0000313" key="3">
    <source>
        <dbReference type="Proteomes" id="UP000245119"/>
    </source>
</evidence>
<keyword evidence="1" id="KW-0732">Signal</keyword>
<feature type="chain" id="PRO_5015607544" description="Ig-like domain-containing protein" evidence="1">
    <location>
        <begin position="26"/>
        <end position="295"/>
    </location>
</feature>
<reference evidence="2 3" key="1">
    <citation type="submission" date="2018-04" db="EMBL/GenBank/DDBJ databases">
        <title>The genome of golden apple snail Pomacea canaliculata provides insight into stress tolerance and invasive adaptation.</title>
        <authorList>
            <person name="Liu C."/>
            <person name="Liu B."/>
            <person name="Ren Y."/>
            <person name="Zhang Y."/>
            <person name="Wang H."/>
            <person name="Li S."/>
            <person name="Jiang F."/>
            <person name="Yin L."/>
            <person name="Zhang G."/>
            <person name="Qian W."/>
            <person name="Fan W."/>
        </authorList>
    </citation>
    <scope>NUCLEOTIDE SEQUENCE [LARGE SCALE GENOMIC DNA]</scope>
    <source>
        <strain evidence="2">SZHN2017</strain>
        <tissue evidence="2">Muscle</tissue>
    </source>
</reference>
<keyword evidence="3" id="KW-1185">Reference proteome</keyword>
<proteinExistence type="predicted"/>
<protein>
    <recommendedName>
        <fullName evidence="4">Ig-like domain-containing protein</fullName>
    </recommendedName>
</protein>
<dbReference type="AlphaFoldDB" id="A0A2T7PK58"/>
<dbReference type="Proteomes" id="UP000245119">
    <property type="component" value="Linkage Group LG3"/>
</dbReference>
<accession>A0A2T7PK58</accession>